<dbReference type="PANTHER" id="PTHR46825">
    <property type="entry name" value="D-ALANYL-D-ALANINE-CARBOXYPEPTIDASE/ENDOPEPTIDASE AMPH"/>
    <property type="match status" value="1"/>
</dbReference>
<proteinExistence type="predicted"/>
<dbReference type="EMBL" id="BHZD01000001">
    <property type="protein sequence ID" value="GCD47561.1"/>
    <property type="molecule type" value="Genomic_DNA"/>
</dbReference>
<evidence type="ECO:0000313" key="3">
    <source>
        <dbReference type="Proteomes" id="UP000286746"/>
    </source>
</evidence>
<dbReference type="RefSeq" id="WP_125057643.1">
    <property type="nucleotide sequence ID" value="NZ_BHZD01000001.1"/>
</dbReference>
<dbReference type="AlphaFoldDB" id="A0A401WE51"/>
<evidence type="ECO:0000259" key="1">
    <source>
        <dbReference type="Pfam" id="PF00144"/>
    </source>
</evidence>
<dbReference type="Gene3D" id="3.40.710.10">
    <property type="entry name" value="DD-peptidase/beta-lactamase superfamily"/>
    <property type="match status" value="1"/>
</dbReference>
<comment type="caution">
    <text evidence="2">The sequence shown here is derived from an EMBL/GenBank/DDBJ whole genome shotgun (WGS) entry which is preliminary data.</text>
</comment>
<dbReference type="Proteomes" id="UP000286746">
    <property type="component" value="Unassembled WGS sequence"/>
</dbReference>
<organism evidence="2 3">
    <name type="scientific">Streptomyces paromomycinus</name>
    <name type="common">Streptomyces rimosus subsp. paromomycinus</name>
    <dbReference type="NCBI Taxonomy" id="92743"/>
    <lineage>
        <taxon>Bacteria</taxon>
        <taxon>Bacillati</taxon>
        <taxon>Actinomycetota</taxon>
        <taxon>Actinomycetes</taxon>
        <taxon>Kitasatosporales</taxon>
        <taxon>Streptomycetaceae</taxon>
        <taxon>Streptomyces</taxon>
    </lineage>
</organism>
<dbReference type="GO" id="GO:0016787">
    <property type="term" value="F:hydrolase activity"/>
    <property type="evidence" value="ECO:0007669"/>
    <property type="project" value="UniProtKB-KW"/>
</dbReference>
<dbReference type="PANTHER" id="PTHR46825:SF7">
    <property type="entry name" value="D-ALANYL-D-ALANINE CARBOXYPEPTIDASE"/>
    <property type="match status" value="1"/>
</dbReference>
<dbReference type="InterPro" id="IPR050491">
    <property type="entry name" value="AmpC-like"/>
</dbReference>
<dbReference type="InterPro" id="IPR012338">
    <property type="entry name" value="Beta-lactam/transpept-like"/>
</dbReference>
<keyword evidence="3" id="KW-1185">Reference proteome</keyword>
<dbReference type="InterPro" id="IPR001466">
    <property type="entry name" value="Beta-lactam-related"/>
</dbReference>
<evidence type="ECO:0000313" key="2">
    <source>
        <dbReference type="EMBL" id="GCD47561.1"/>
    </source>
</evidence>
<sequence>MTNSVTIRREKLQQVLDRLVAEVDVPGIVAEVRDADGTWFGSAGVADIESRRPRQEGEHLHVGSAAKAFTAATVLQLEAEGRLSIADTVEKWLPGALDVNGYDGNKITIRHLLSNTGGLFITGLAPELSERYATRSKFAEHRFDSWTVDELLALTVSQPPLHEPGTAFAYSNGGFYLAGMIIEKVTGNTYAEEVARTIAEPLGLTHTYVRPADETGYPEPYPRAYSSLFLKDGVDPADVTAENWKSMFEEPGLPLLDTTEYNSSWAWSAGNVVSTTSEMIKVCNAFVSGSLLPEPQHRAMWSLVSTEGAHWMPHASYGLGVFELDPAVTGGHTLRGLGGSMQGSHFAAVGTPDGEQTIALHTNIEFKSWQVLFRTLEAQFGLPAVPGV</sequence>
<accession>A0A401WE51</accession>
<name>A0A401WE51_STREY</name>
<feature type="domain" description="Beta-lactamase-related" evidence="1">
    <location>
        <begin position="13"/>
        <end position="365"/>
    </location>
</feature>
<keyword evidence="2" id="KW-0378">Hydrolase</keyword>
<dbReference type="Pfam" id="PF00144">
    <property type="entry name" value="Beta-lactamase"/>
    <property type="match status" value="1"/>
</dbReference>
<protein>
    <submittedName>
        <fullName evidence="2">Serine hydrolase</fullName>
    </submittedName>
</protein>
<gene>
    <name evidence="2" type="ORF">GKJPGBOP_07331</name>
</gene>
<reference evidence="2 3" key="1">
    <citation type="submission" date="2018-11" db="EMBL/GenBank/DDBJ databases">
        <title>Whole genome sequence of Streptomyces paromomycinus NBRC 15454(T).</title>
        <authorList>
            <person name="Komaki H."/>
            <person name="Tamura T."/>
        </authorList>
    </citation>
    <scope>NUCLEOTIDE SEQUENCE [LARGE SCALE GENOMIC DNA]</scope>
    <source>
        <strain evidence="2 3">NBRC 15454</strain>
    </source>
</reference>
<dbReference type="SUPFAM" id="SSF56601">
    <property type="entry name" value="beta-lactamase/transpeptidase-like"/>
    <property type="match status" value="1"/>
</dbReference>